<feature type="domain" description="Ketopantoate reductase N-terminal" evidence="6">
    <location>
        <begin position="3"/>
        <end position="146"/>
    </location>
</feature>
<dbReference type="SUPFAM" id="SSF48179">
    <property type="entry name" value="6-phosphogluconate dehydrogenase C-terminal domain-like"/>
    <property type="match status" value="1"/>
</dbReference>
<proteinExistence type="predicted"/>
<dbReference type="InterPro" id="IPR051729">
    <property type="entry name" value="Opine/Lysopine_DH"/>
</dbReference>
<name>A0A923M8B6_9BURK</name>
<reference evidence="7" key="1">
    <citation type="submission" date="2020-08" db="EMBL/GenBank/DDBJ databases">
        <title>Ramlibacter sp. GTP1 16S ribosomal RNA gene genome sequencing and assembly.</title>
        <authorList>
            <person name="Kang M."/>
        </authorList>
    </citation>
    <scope>NUCLEOTIDE SEQUENCE</scope>
    <source>
        <strain evidence="7">GTP1</strain>
    </source>
</reference>
<dbReference type="PANTHER" id="PTHR38015">
    <property type="entry name" value="BLR6086 PROTEIN"/>
    <property type="match status" value="1"/>
</dbReference>
<evidence type="ECO:0000259" key="5">
    <source>
        <dbReference type="Pfam" id="PF02317"/>
    </source>
</evidence>
<dbReference type="GO" id="GO:0008677">
    <property type="term" value="F:2-dehydropantoate 2-reductase activity"/>
    <property type="evidence" value="ECO:0007669"/>
    <property type="project" value="UniProtKB-EC"/>
</dbReference>
<keyword evidence="8" id="KW-1185">Reference proteome</keyword>
<dbReference type="AlphaFoldDB" id="A0A923M8B6"/>
<dbReference type="InterPro" id="IPR013332">
    <property type="entry name" value="KPR_N"/>
</dbReference>
<dbReference type="Proteomes" id="UP000596827">
    <property type="component" value="Unassembled WGS sequence"/>
</dbReference>
<dbReference type="GO" id="GO:0015940">
    <property type="term" value="P:pantothenate biosynthetic process"/>
    <property type="evidence" value="ECO:0007669"/>
    <property type="project" value="UniProtKB-KW"/>
</dbReference>
<organism evidence="7 8">
    <name type="scientific">Ramlibacter albus</name>
    <dbReference type="NCBI Taxonomy" id="2079448"/>
    <lineage>
        <taxon>Bacteria</taxon>
        <taxon>Pseudomonadati</taxon>
        <taxon>Pseudomonadota</taxon>
        <taxon>Betaproteobacteria</taxon>
        <taxon>Burkholderiales</taxon>
        <taxon>Comamonadaceae</taxon>
        <taxon>Ramlibacter</taxon>
    </lineage>
</organism>
<dbReference type="PANTHER" id="PTHR38015:SF1">
    <property type="entry name" value="OPINE DEHYDROGENASE DOMAIN-CONTAINING PROTEIN"/>
    <property type="match status" value="1"/>
</dbReference>
<comment type="catalytic activity">
    <reaction evidence="4">
        <text>(R)-pantoate + NADP(+) = 2-dehydropantoate + NADPH + H(+)</text>
        <dbReference type="Rhea" id="RHEA:16233"/>
        <dbReference type="ChEBI" id="CHEBI:11561"/>
        <dbReference type="ChEBI" id="CHEBI:15378"/>
        <dbReference type="ChEBI" id="CHEBI:15980"/>
        <dbReference type="ChEBI" id="CHEBI:57783"/>
        <dbReference type="ChEBI" id="CHEBI:58349"/>
        <dbReference type="EC" id="1.1.1.169"/>
    </reaction>
</comment>
<feature type="domain" description="Opine dehydrogenase" evidence="5">
    <location>
        <begin position="180"/>
        <end position="321"/>
    </location>
</feature>
<evidence type="ECO:0000313" key="8">
    <source>
        <dbReference type="Proteomes" id="UP000596827"/>
    </source>
</evidence>
<accession>A0A923M8B6</accession>
<evidence type="ECO:0000313" key="7">
    <source>
        <dbReference type="EMBL" id="MBC5766137.1"/>
    </source>
</evidence>
<dbReference type="InterPro" id="IPR003421">
    <property type="entry name" value="Opine_DH"/>
</dbReference>
<dbReference type="Gene3D" id="1.10.1040.10">
    <property type="entry name" value="N-(1-d-carboxylethyl)-l-norvaline Dehydrogenase, domain 2"/>
    <property type="match status" value="1"/>
</dbReference>
<evidence type="ECO:0000256" key="4">
    <source>
        <dbReference type="ARBA" id="ARBA00048793"/>
    </source>
</evidence>
<protein>
    <recommendedName>
        <fullName evidence="2">2-dehydropantoate 2-reductase</fullName>
    </recommendedName>
</protein>
<dbReference type="Pfam" id="PF02558">
    <property type="entry name" value="ApbA"/>
    <property type="match status" value="1"/>
</dbReference>
<dbReference type="Gene3D" id="3.40.50.720">
    <property type="entry name" value="NAD(P)-binding Rossmann-like Domain"/>
    <property type="match status" value="1"/>
</dbReference>
<evidence type="ECO:0000256" key="3">
    <source>
        <dbReference type="ARBA" id="ARBA00022655"/>
    </source>
</evidence>
<evidence type="ECO:0000256" key="1">
    <source>
        <dbReference type="ARBA" id="ARBA00004994"/>
    </source>
</evidence>
<dbReference type="SUPFAM" id="SSF51735">
    <property type="entry name" value="NAD(P)-binding Rossmann-fold domains"/>
    <property type="match status" value="1"/>
</dbReference>
<gene>
    <name evidence="7" type="ORF">H8R02_16840</name>
</gene>
<dbReference type="InterPro" id="IPR013328">
    <property type="entry name" value="6PGD_dom2"/>
</dbReference>
<sequence>MKIGIAGSGGIGYASAAWLAHGGHEVRIWSPRNDSAAALRDAPLQCEGVLQAQVTVRVAPTAAALVDGADVLIVAVPVNGHKAVMDALLPHLASGQTVIVSSVASLSALYLFEQARARGVDITVAGMGTTALTARRSGPAQVKVMTRRTELGVSTLPLSRADAAMETVRSLFGDVFVPEANCLASTLVNINPVAHGPLALFNWTRIERAENWPQYHYMTPTVARVIEQLDAERKALAAAFGLQVRSIEAHFAKSFGTTSATLADIAAELHAKRGGPPGPTDTGTRFLAEDVPFGLVFNLALGACAGVAMPATRSIVEMACLVTGRDYAAENDLVAPLRIDGATPQALLARVNAR</sequence>
<dbReference type="InterPro" id="IPR036291">
    <property type="entry name" value="NAD(P)-bd_dom_sf"/>
</dbReference>
<dbReference type="RefSeq" id="WP_187082617.1">
    <property type="nucleotide sequence ID" value="NZ_JACORU010000006.1"/>
</dbReference>
<keyword evidence="3" id="KW-0566">Pantothenate biosynthesis</keyword>
<dbReference type="EMBL" id="JACORU010000006">
    <property type="protein sequence ID" value="MBC5766137.1"/>
    <property type="molecule type" value="Genomic_DNA"/>
</dbReference>
<comment type="pathway">
    <text evidence="1">Cofactor biosynthesis; (R)-pantothenate biosynthesis; (R)-pantoate from 3-methyl-2-oxobutanoate: step 2/2.</text>
</comment>
<dbReference type="InterPro" id="IPR008927">
    <property type="entry name" value="6-PGluconate_DH-like_C_sf"/>
</dbReference>
<evidence type="ECO:0000256" key="2">
    <source>
        <dbReference type="ARBA" id="ARBA00019465"/>
    </source>
</evidence>
<comment type="caution">
    <text evidence="7">The sequence shown here is derived from an EMBL/GenBank/DDBJ whole genome shotgun (WGS) entry which is preliminary data.</text>
</comment>
<evidence type="ECO:0000259" key="6">
    <source>
        <dbReference type="Pfam" id="PF02558"/>
    </source>
</evidence>
<dbReference type="Pfam" id="PF02317">
    <property type="entry name" value="Octopine_DH"/>
    <property type="match status" value="1"/>
</dbReference>